<comment type="caution">
    <text evidence="1">The sequence shown here is derived from an EMBL/GenBank/DDBJ whole genome shotgun (WGS) entry which is preliminary data.</text>
</comment>
<evidence type="ECO:0000313" key="2">
    <source>
        <dbReference type="Proteomes" id="UP001528850"/>
    </source>
</evidence>
<evidence type="ECO:0000313" key="1">
    <source>
        <dbReference type="EMBL" id="MDF4024727.1"/>
    </source>
</evidence>
<dbReference type="Proteomes" id="UP001528850">
    <property type="component" value="Unassembled WGS sequence"/>
</dbReference>
<proteinExistence type="predicted"/>
<dbReference type="EMBL" id="JARJJS010000002">
    <property type="protein sequence ID" value="MDF4024727.1"/>
    <property type="molecule type" value="Genomic_DNA"/>
</dbReference>
<protein>
    <submittedName>
        <fullName evidence="1">Uncharacterized protein</fullName>
    </submittedName>
</protein>
<accession>A0ABT6B9D7</accession>
<sequence>MIRGMSHDAACRTWIRGAAFLKERTVSLSSERVLNPGECFSFNEDATTQALLNQATEWLQYARGLSQLLADLVHEADSLDCARLSLGLEALGELTHLGVLCAAEANARMCWDRAAVARLTRDPHAAE</sequence>
<reference evidence="1 2" key="1">
    <citation type="journal article" date="2024" name="Curr. Microbiol.">
        <title>Luteibacter sahnii sp. nov., A Novel Yellow-Colored Xanthomonadin Pigment Producing Probiotic Bacterium from Healthy Rice Seed Microbiome.</title>
        <authorList>
            <person name="Jaiswal G."/>
            <person name="Rana R."/>
            <person name="Nayak P.K."/>
            <person name="Chouhan R."/>
            <person name="Gandhi S.G."/>
            <person name="Patel H.K."/>
            <person name="Patil P.B."/>
        </authorList>
    </citation>
    <scope>NUCLEOTIDE SEQUENCE [LARGE SCALE GENOMIC DNA]</scope>
    <source>
        <strain evidence="1 2">PPL201</strain>
    </source>
</reference>
<keyword evidence="2" id="KW-1185">Reference proteome</keyword>
<name>A0ABT6B9D7_9GAMM</name>
<gene>
    <name evidence="1" type="ORF">P3W24_07115</name>
</gene>
<organism evidence="1 2">
    <name type="scientific">Luteibacter sahnii</name>
    <dbReference type="NCBI Taxonomy" id="3021977"/>
    <lineage>
        <taxon>Bacteria</taxon>
        <taxon>Pseudomonadati</taxon>
        <taxon>Pseudomonadota</taxon>
        <taxon>Gammaproteobacteria</taxon>
        <taxon>Lysobacterales</taxon>
        <taxon>Rhodanobacteraceae</taxon>
        <taxon>Luteibacter</taxon>
    </lineage>
</organism>